<name>A0ABP9VD16_9DEIO</name>
<feature type="domain" description="Nudix hydrolase" evidence="2">
    <location>
        <begin position="19"/>
        <end position="152"/>
    </location>
</feature>
<dbReference type="CDD" id="cd04663">
    <property type="entry name" value="NUDIX_Hydrolase"/>
    <property type="match status" value="1"/>
</dbReference>
<dbReference type="PROSITE" id="PS51462">
    <property type="entry name" value="NUDIX"/>
    <property type="match status" value="1"/>
</dbReference>
<evidence type="ECO:0000313" key="3">
    <source>
        <dbReference type="EMBL" id="GAA5503139.1"/>
    </source>
</evidence>
<dbReference type="PROSITE" id="PS00893">
    <property type="entry name" value="NUDIX_BOX"/>
    <property type="match status" value="1"/>
</dbReference>
<reference evidence="3 4" key="1">
    <citation type="submission" date="2024-02" db="EMBL/GenBank/DDBJ databases">
        <title>Deinococcus xinjiangensis NBRC 107630.</title>
        <authorList>
            <person name="Ichikawa N."/>
            <person name="Katano-Makiyama Y."/>
            <person name="Hidaka K."/>
        </authorList>
    </citation>
    <scope>NUCLEOTIDE SEQUENCE [LARGE SCALE GENOMIC DNA]</scope>
    <source>
        <strain evidence="3 4">NBRC 107630</strain>
    </source>
</reference>
<dbReference type="Gene3D" id="3.90.79.10">
    <property type="entry name" value="Nucleoside Triphosphate Pyrophosphohydrolase"/>
    <property type="match status" value="1"/>
</dbReference>
<keyword evidence="4" id="KW-1185">Reference proteome</keyword>
<evidence type="ECO:0000256" key="1">
    <source>
        <dbReference type="ARBA" id="ARBA00022801"/>
    </source>
</evidence>
<keyword evidence="1" id="KW-0378">Hydrolase</keyword>
<evidence type="ECO:0000313" key="4">
    <source>
        <dbReference type="Proteomes" id="UP001458946"/>
    </source>
</evidence>
<proteinExistence type="predicted"/>
<evidence type="ECO:0000259" key="2">
    <source>
        <dbReference type="PROSITE" id="PS51462"/>
    </source>
</evidence>
<dbReference type="RefSeq" id="WP_353543112.1">
    <property type="nucleotide sequence ID" value="NZ_BAABRN010000039.1"/>
</dbReference>
<dbReference type="InterPro" id="IPR000086">
    <property type="entry name" value="NUDIX_hydrolase_dom"/>
</dbReference>
<dbReference type="SUPFAM" id="SSF55811">
    <property type="entry name" value="Nudix"/>
    <property type="match status" value="1"/>
</dbReference>
<dbReference type="Proteomes" id="UP001458946">
    <property type="component" value="Unassembled WGS sequence"/>
</dbReference>
<dbReference type="InterPro" id="IPR020084">
    <property type="entry name" value="NUDIX_hydrolase_CS"/>
</dbReference>
<organism evidence="3 4">
    <name type="scientific">Deinococcus xinjiangensis</name>
    <dbReference type="NCBI Taxonomy" id="457454"/>
    <lineage>
        <taxon>Bacteria</taxon>
        <taxon>Thermotogati</taxon>
        <taxon>Deinococcota</taxon>
        <taxon>Deinococci</taxon>
        <taxon>Deinococcales</taxon>
        <taxon>Deinococcaceae</taxon>
        <taxon>Deinococcus</taxon>
    </lineage>
</organism>
<dbReference type="EMBL" id="BAABRN010000039">
    <property type="protein sequence ID" value="GAA5503139.1"/>
    <property type="molecule type" value="Genomic_DNA"/>
</dbReference>
<dbReference type="Pfam" id="PF00293">
    <property type="entry name" value="NUDIX"/>
    <property type="match status" value="1"/>
</dbReference>
<gene>
    <name evidence="3" type="ORF">Dxin01_02888</name>
</gene>
<protein>
    <recommendedName>
        <fullName evidence="2">Nudix hydrolase domain-containing protein</fullName>
    </recommendedName>
</protein>
<sequence>MITFYDSQAQARADATAKELREKVLCFVVRGEGLLVFDHIPDGGAGVQVVAGGVEAGETPDQTAIRELWEESGLTLADPQYLVSYRWEAQLPDRFTRQVCHAYAFAAPPSTPDAWQHHADGHLFSFRWAELKSPALDWEMDAALPYLLESLSKTNGTASPPTPLAGRLGGGWS</sequence>
<accession>A0ABP9VD16</accession>
<dbReference type="InterPro" id="IPR015797">
    <property type="entry name" value="NUDIX_hydrolase-like_dom_sf"/>
</dbReference>
<comment type="caution">
    <text evidence="3">The sequence shown here is derived from an EMBL/GenBank/DDBJ whole genome shotgun (WGS) entry which is preliminary data.</text>
</comment>